<evidence type="ECO:0000313" key="3">
    <source>
        <dbReference type="WBParaSite" id="SCUD_0001895601-mRNA-1"/>
    </source>
</evidence>
<accession>A0A183KV60</accession>
<evidence type="ECO:0000313" key="2">
    <source>
        <dbReference type="Proteomes" id="UP000279833"/>
    </source>
</evidence>
<proteinExistence type="predicted"/>
<dbReference type="WBParaSite" id="SCUD_0001895601-mRNA-1">
    <property type="protein sequence ID" value="SCUD_0001895601-mRNA-1"/>
    <property type="gene ID" value="SCUD_0001895601"/>
</dbReference>
<dbReference type="AlphaFoldDB" id="A0A183KV60"/>
<keyword evidence="2" id="KW-1185">Reference proteome</keyword>
<dbReference type="EMBL" id="UZAK01041772">
    <property type="protein sequence ID" value="VDP67575.1"/>
    <property type="molecule type" value="Genomic_DNA"/>
</dbReference>
<dbReference type="Proteomes" id="UP000279833">
    <property type="component" value="Unassembled WGS sequence"/>
</dbReference>
<protein>
    <submittedName>
        <fullName evidence="3">Reverse transcriptase domain-containing protein</fullName>
    </submittedName>
</protein>
<evidence type="ECO:0000313" key="1">
    <source>
        <dbReference type="EMBL" id="VDP67575.1"/>
    </source>
</evidence>
<organism evidence="3">
    <name type="scientific">Schistosoma curassoni</name>
    <dbReference type="NCBI Taxonomy" id="6186"/>
    <lineage>
        <taxon>Eukaryota</taxon>
        <taxon>Metazoa</taxon>
        <taxon>Spiralia</taxon>
        <taxon>Lophotrochozoa</taxon>
        <taxon>Platyhelminthes</taxon>
        <taxon>Trematoda</taxon>
        <taxon>Digenea</taxon>
        <taxon>Strigeidida</taxon>
        <taxon>Schistosomatoidea</taxon>
        <taxon>Schistosomatidae</taxon>
        <taxon>Schistosoma</taxon>
    </lineage>
</organism>
<reference evidence="1 2" key="2">
    <citation type="submission" date="2018-11" db="EMBL/GenBank/DDBJ databases">
        <authorList>
            <consortium name="Pathogen Informatics"/>
        </authorList>
    </citation>
    <scope>NUCLEOTIDE SEQUENCE [LARGE SCALE GENOMIC DNA]</scope>
    <source>
        <strain evidence="1">Dakar</strain>
        <strain evidence="2">Dakar, Senegal</strain>
    </source>
</reference>
<gene>
    <name evidence="1" type="ORF">SCUD_LOCUS18951</name>
</gene>
<reference evidence="3" key="1">
    <citation type="submission" date="2016-06" db="UniProtKB">
        <authorList>
            <consortium name="WormBaseParasite"/>
        </authorList>
    </citation>
    <scope>IDENTIFICATION</scope>
</reference>
<sequence>MRHHCANRQAKHSVRKLKNAINPIIASIFDGLERGVDTVLLQYGNAKHSVTKEIPTKLIKGRILRSNIRRLESPCVTCYRGNDLRPVMRIVVKNVAKSMVEILDDNDLSTHNRYVEQIQFQEPSESVPIPVFNSNTNEHILDHAESTSNTQSDKHMMNLRKSAIDYRNLDSH</sequence>
<name>A0A183KV60_9TREM</name>